<feature type="domain" description="Tify" evidence="3">
    <location>
        <begin position="68"/>
        <end position="108"/>
    </location>
</feature>
<dbReference type="PROSITE" id="PS51320">
    <property type="entry name" value="TIFY"/>
    <property type="match status" value="1"/>
</dbReference>
<proteinExistence type="predicted"/>
<accession>M8CYM6</accession>
<keyword evidence="2" id="KW-0804">Transcription</keyword>
<name>M8CYM6_AEGTA</name>
<evidence type="ECO:0000256" key="1">
    <source>
        <dbReference type="ARBA" id="ARBA00023015"/>
    </source>
</evidence>
<keyword evidence="1" id="KW-0805">Transcription regulation</keyword>
<protein>
    <recommendedName>
        <fullName evidence="3">Tify domain-containing protein</fullName>
    </recommendedName>
</protein>
<dbReference type="EnsemblPlants" id="EMT32807">
    <property type="protein sequence ID" value="EMT32807"/>
    <property type="gene ID" value="F775_42279"/>
</dbReference>
<dbReference type="InterPro" id="IPR010399">
    <property type="entry name" value="Tify_dom"/>
</dbReference>
<evidence type="ECO:0000313" key="4">
    <source>
        <dbReference type="EnsemblPlants" id="EMT32807"/>
    </source>
</evidence>
<organism evidence="4">
    <name type="scientific">Aegilops tauschii</name>
    <name type="common">Tausch's goatgrass</name>
    <name type="synonym">Aegilops squarrosa</name>
    <dbReference type="NCBI Taxonomy" id="37682"/>
    <lineage>
        <taxon>Eukaryota</taxon>
        <taxon>Viridiplantae</taxon>
        <taxon>Streptophyta</taxon>
        <taxon>Embryophyta</taxon>
        <taxon>Tracheophyta</taxon>
        <taxon>Spermatophyta</taxon>
        <taxon>Magnoliopsida</taxon>
        <taxon>Liliopsida</taxon>
        <taxon>Poales</taxon>
        <taxon>Poaceae</taxon>
        <taxon>BOP clade</taxon>
        <taxon>Pooideae</taxon>
        <taxon>Triticodae</taxon>
        <taxon>Triticeae</taxon>
        <taxon>Triticinae</taxon>
        <taxon>Aegilops</taxon>
    </lineage>
</organism>
<evidence type="ECO:0000256" key="2">
    <source>
        <dbReference type="ARBA" id="ARBA00023163"/>
    </source>
</evidence>
<dbReference type="AlphaFoldDB" id="M8CYM6"/>
<sequence length="179" mass="19573">MSSRAPPVELDFLGLRAAAPSEQHGKSTGSSSSLSSIRGMETSAIARIDPQLLRRVVVARSPATTEEAPAAPRPMTVFYNGSVAVFAVSHHTVIITARVRVRLRLASSRPRQAPRAPPSPVTVFYNGSVAVFDVSHHKGNHPQDEGAEYSGEETVREGDGLEMMVERWRRMGRLMRKMV</sequence>
<evidence type="ECO:0000259" key="3">
    <source>
        <dbReference type="PROSITE" id="PS51320"/>
    </source>
</evidence>
<reference evidence="4" key="1">
    <citation type="submission" date="2015-06" db="UniProtKB">
        <authorList>
            <consortium name="EnsemblPlants"/>
        </authorList>
    </citation>
    <scope>IDENTIFICATION</scope>
</reference>
<dbReference type="ExpressionAtlas" id="M8CYM6">
    <property type="expression patterns" value="baseline"/>
</dbReference>